<organism evidence="1 2">
    <name type="scientific">Campylobacter curvus (strain 525.92)</name>
    <dbReference type="NCBI Taxonomy" id="360105"/>
    <lineage>
        <taxon>Bacteria</taxon>
        <taxon>Pseudomonadati</taxon>
        <taxon>Campylobacterota</taxon>
        <taxon>Epsilonproteobacteria</taxon>
        <taxon>Campylobacterales</taxon>
        <taxon>Campylobacteraceae</taxon>
        <taxon>Campylobacter</taxon>
    </lineage>
</organism>
<protein>
    <submittedName>
        <fullName evidence="1">Uncharacterized protein</fullName>
    </submittedName>
</protein>
<accession>A7GZS7</accession>
<evidence type="ECO:0000313" key="2">
    <source>
        <dbReference type="Proteomes" id="UP000006380"/>
    </source>
</evidence>
<name>A7GZS7_CAMC5</name>
<dbReference type="HOGENOM" id="CLU_195838_0_0_7"/>
<dbReference type="KEGG" id="ccv:CCV52592_2214"/>
<sequence>MNEQNMLQMLNATSDEIFMAIVRGNATCRSCQDDREFISNLRENILSKEQTRIDFEQLSGVMIKIFEKYRAKNLNSILPI</sequence>
<evidence type="ECO:0000313" key="1">
    <source>
        <dbReference type="EMBL" id="ABS50382.1"/>
    </source>
</evidence>
<dbReference type="AlphaFoldDB" id="A7GZS7"/>
<keyword evidence="2" id="KW-1185">Reference proteome</keyword>
<proteinExistence type="predicted"/>
<gene>
    <name evidence="1" type="ORF">CCV52592_2214</name>
</gene>
<dbReference type="OrthoDB" id="5360482at2"/>
<dbReference type="Proteomes" id="UP000006380">
    <property type="component" value="Chromosome"/>
</dbReference>
<dbReference type="RefSeq" id="WP_011992577.1">
    <property type="nucleotide sequence ID" value="NC_009715.2"/>
</dbReference>
<dbReference type="EMBL" id="CP000767">
    <property type="protein sequence ID" value="ABS50382.1"/>
    <property type="molecule type" value="Genomic_DNA"/>
</dbReference>
<reference evidence="1" key="1">
    <citation type="submission" date="2016-07" db="EMBL/GenBank/DDBJ databases">
        <title>Comparative genomics of the Campylobacter concisus group.</title>
        <authorList>
            <person name="Miller W.G."/>
            <person name="Yee E."/>
            <person name="Chapman M.H."/>
            <person name="Huynh S."/>
            <person name="Bono J.L."/>
            <person name="On S.L.W."/>
            <person name="StLeger J."/>
            <person name="Foster G."/>
            <person name="Parker C.T."/>
        </authorList>
    </citation>
    <scope>NUCLEOTIDE SEQUENCE</scope>
    <source>
        <strain evidence="1">525.92</strain>
    </source>
</reference>